<feature type="domain" description="Cullin family profile" evidence="8">
    <location>
        <begin position="411"/>
        <end position="644"/>
    </location>
</feature>
<dbReference type="Gene3D" id="1.20.1310.10">
    <property type="entry name" value="Cullin Repeats"/>
    <property type="match status" value="4"/>
</dbReference>
<dbReference type="GO" id="GO:0016874">
    <property type="term" value="F:ligase activity"/>
    <property type="evidence" value="ECO:0007669"/>
    <property type="project" value="UniProtKB-KW"/>
</dbReference>
<dbReference type="Proteomes" id="UP001150925">
    <property type="component" value="Unassembled WGS sequence"/>
</dbReference>
<keyword evidence="9" id="KW-0436">Ligase</keyword>
<dbReference type="GO" id="GO:0005634">
    <property type="term" value="C:nucleus"/>
    <property type="evidence" value="ECO:0007669"/>
    <property type="project" value="UniProtKB-ARBA"/>
</dbReference>
<evidence type="ECO:0000256" key="7">
    <source>
        <dbReference type="RuleBase" id="RU003829"/>
    </source>
</evidence>
<keyword evidence="5" id="KW-0832">Ubl conjugation</keyword>
<dbReference type="FunFam" id="1.10.10.10:FF:000014">
    <property type="entry name" value="Cullin 1"/>
    <property type="match status" value="1"/>
</dbReference>
<dbReference type="SUPFAM" id="SSF74788">
    <property type="entry name" value="Cullin repeat-like"/>
    <property type="match status" value="1"/>
</dbReference>
<proteinExistence type="inferred from homology"/>
<evidence type="ECO:0000256" key="1">
    <source>
        <dbReference type="ARBA" id="ARBA00004906"/>
    </source>
</evidence>
<reference evidence="9" key="1">
    <citation type="submission" date="2022-07" db="EMBL/GenBank/DDBJ databases">
        <title>Phylogenomic reconstructions and comparative analyses of Kickxellomycotina fungi.</title>
        <authorList>
            <person name="Reynolds N.K."/>
            <person name="Stajich J.E."/>
            <person name="Barry K."/>
            <person name="Grigoriev I.V."/>
            <person name="Crous P."/>
            <person name="Smith M.E."/>
        </authorList>
    </citation>
    <scope>NUCLEOTIDE SEQUENCE</scope>
    <source>
        <strain evidence="9">RSA 1196</strain>
    </source>
</reference>
<keyword evidence="3" id="KW-1017">Isopeptide bond</keyword>
<dbReference type="InterPro" id="IPR036390">
    <property type="entry name" value="WH_DNA-bd_sf"/>
</dbReference>
<keyword evidence="10" id="KW-1185">Reference proteome</keyword>
<dbReference type="FunFam" id="1.20.1310.10:FF:000019">
    <property type="entry name" value="Cullin 1"/>
    <property type="match status" value="1"/>
</dbReference>
<dbReference type="Pfam" id="PF10557">
    <property type="entry name" value="Cullin_Nedd8"/>
    <property type="match status" value="1"/>
</dbReference>
<comment type="pathway">
    <text evidence="1">Protein modification; protein ubiquitination.</text>
</comment>
<organism evidence="9 10">
    <name type="scientific">Dispira parvispora</name>
    <dbReference type="NCBI Taxonomy" id="1520584"/>
    <lineage>
        <taxon>Eukaryota</taxon>
        <taxon>Fungi</taxon>
        <taxon>Fungi incertae sedis</taxon>
        <taxon>Zoopagomycota</taxon>
        <taxon>Kickxellomycotina</taxon>
        <taxon>Dimargaritomycetes</taxon>
        <taxon>Dimargaritales</taxon>
        <taxon>Dimargaritaceae</taxon>
        <taxon>Dispira</taxon>
    </lineage>
</organism>
<dbReference type="GO" id="GO:0031625">
    <property type="term" value="F:ubiquitin protein ligase binding"/>
    <property type="evidence" value="ECO:0007669"/>
    <property type="project" value="InterPro"/>
</dbReference>
<keyword evidence="4" id="KW-0833">Ubl conjugation pathway</keyword>
<dbReference type="InterPro" id="IPR059120">
    <property type="entry name" value="Cullin-like_AB"/>
</dbReference>
<dbReference type="GO" id="GO:0019005">
    <property type="term" value="C:SCF ubiquitin ligase complex"/>
    <property type="evidence" value="ECO:0007669"/>
    <property type="project" value="UniProtKB-ARBA"/>
</dbReference>
<name>A0A9W8E873_9FUNG</name>
<dbReference type="Gene3D" id="1.10.10.10">
    <property type="entry name" value="Winged helix-like DNA-binding domain superfamily/Winged helix DNA-binding domain"/>
    <property type="match status" value="1"/>
</dbReference>
<evidence type="ECO:0000259" key="8">
    <source>
        <dbReference type="PROSITE" id="PS50069"/>
    </source>
</evidence>
<comment type="caution">
    <text evidence="9">The sequence shown here is derived from an EMBL/GenBank/DDBJ whole genome shotgun (WGS) entry which is preliminary data.</text>
</comment>
<dbReference type="Pfam" id="PF26557">
    <property type="entry name" value="Cullin_AB"/>
    <property type="match status" value="1"/>
</dbReference>
<dbReference type="InterPro" id="IPR045093">
    <property type="entry name" value="Cullin"/>
</dbReference>
<dbReference type="EMBL" id="JANBPY010000223">
    <property type="protein sequence ID" value="KAJ1968156.1"/>
    <property type="molecule type" value="Genomic_DNA"/>
</dbReference>
<dbReference type="OrthoDB" id="27073at2759"/>
<evidence type="ECO:0000313" key="9">
    <source>
        <dbReference type="EMBL" id="KAJ1968156.1"/>
    </source>
</evidence>
<dbReference type="SMART" id="SM00182">
    <property type="entry name" value="CULLIN"/>
    <property type="match status" value="1"/>
</dbReference>
<dbReference type="FunFam" id="1.20.1310.10:FF:000029">
    <property type="entry name" value="Cullin homolog 1"/>
    <property type="match status" value="1"/>
</dbReference>
<dbReference type="AlphaFoldDB" id="A0A9W8E873"/>
<accession>A0A9W8E873</accession>
<protein>
    <submittedName>
        <fullName evidence="9">Ubiquitin ligase (Cullin) of SCF</fullName>
    </submittedName>
</protein>
<dbReference type="InterPro" id="IPR016159">
    <property type="entry name" value="Cullin_repeat-like_dom_sf"/>
</dbReference>
<dbReference type="InterPro" id="IPR001373">
    <property type="entry name" value="Cullin_N"/>
</dbReference>
<evidence type="ECO:0000256" key="3">
    <source>
        <dbReference type="ARBA" id="ARBA00022499"/>
    </source>
</evidence>
<dbReference type="InterPro" id="IPR016158">
    <property type="entry name" value="Cullin_homology"/>
</dbReference>
<dbReference type="FunFam" id="1.20.1310.10:FF:000001">
    <property type="entry name" value="Cullin 3"/>
    <property type="match status" value="1"/>
</dbReference>
<comment type="similarity">
    <text evidence="2 6 7">Belongs to the cullin family.</text>
</comment>
<dbReference type="FunFam" id="1.20.1310.10:FF:000012">
    <property type="entry name" value="Cullin 2"/>
    <property type="match status" value="1"/>
</dbReference>
<dbReference type="Gene3D" id="3.30.230.130">
    <property type="entry name" value="Cullin, Chain C, Domain 2"/>
    <property type="match status" value="1"/>
</dbReference>
<dbReference type="PANTHER" id="PTHR11932">
    <property type="entry name" value="CULLIN"/>
    <property type="match status" value="1"/>
</dbReference>
<dbReference type="GO" id="GO:0031146">
    <property type="term" value="P:SCF-dependent proteasomal ubiquitin-dependent protein catabolic process"/>
    <property type="evidence" value="ECO:0007669"/>
    <property type="project" value="UniProtKB-ARBA"/>
</dbReference>
<dbReference type="InterPro" id="IPR036388">
    <property type="entry name" value="WH-like_DNA-bd_sf"/>
</dbReference>
<dbReference type="SUPFAM" id="SSF46785">
    <property type="entry name" value="Winged helix' DNA-binding domain"/>
    <property type="match status" value="1"/>
</dbReference>
<dbReference type="SUPFAM" id="SSF75632">
    <property type="entry name" value="Cullin homology domain"/>
    <property type="match status" value="1"/>
</dbReference>
<dbReference type="InterPro" id="IPR036317">
    <property type="entry name" value="Cullin_homology_sf"/>
</dbReference>
<sequence>MALPQPVPSGNFADTWQFLEEGLNRILAAVQGGVSYGGFMELYTVVYNHLTQTHQSGFQTNAFATSAPDITRGSHHRCGSELYAALRNYLRNRLRMLREAAAPLTGPALLAFYSKEWQQYERAATFIDHIFRYMNRYWIRRQREERRTEVYDIYTLCLVLWYRDFFLPLEDRVVTTALDQIVEKRRGKTIDSEYIRDLASSLVYINVGDGSRHDRMNAQVYKEAFNSKFIQTTRSFYTQESDQYRTQHSIVDYLKQAEMWIQEEEQWCERFLPKITLEPLQETCNVVLIESPLPAVCQEFSPLLKRDATDDLARIYRLLSRLHDGLKPLLKAFMEHVKDAGLAAVDALARQITDNVDSRRYTHTLLTVHTKFNEMVKTTFNSDPVFVVELDKACNEFINRNAICKPGGTVRTPELLARYTDALLRRGNKGSEAGSLEEDLQHLMTVFKYIDDKDVFQKFYTKMLAKRLVYGLSLSEDAELNMMSKLKVACGHEYTSKIHRMFLDISLSRTFNDQFKDHMSSSAVPAPQFEYKFLVLGTSSWPLQGSSSPLRVPDVVAPLYREFQAFYVIKHSGRKLQWLFQHSIAEIRARINPARKVTYILQASTYQMAILMLYNQADAYSFEELVQHTGMNEDTLTNHLSIFLRFQLLRQTKGDKVGTPNSRYELNTGFAPKKHRINLNIPVKSEQKQETEATNRIIAKDREYVIKAALVRIMKARKQMDHGQLINEVITLLQSRFRPQIPDIKKVIDELLDQDFIERTEGQKNIYNYIA</sequence>
<evidence type="ECO:0000313" key="10">
    <source>
        <dbReference type="Proteomes" id="UP001150925"/>
    </source>
</evidence>
<dbReference type="Pfam" id="PF00888">
    <property type="entry name" value="Cullin"/>
    <property type="match status" value="1"/>
</dbReference>
<dbReference type="SMART" id="SM00884">
    <property type="entry name" value="Cullin_Nedd8"/>
    <property type="match status" value="1"/>
</dbReference>
<dbReference type="InterPro" id="IPR019559">
    <property type="entry name" value="Cullin_neddylation_domain"/>
</dbReference>
<evidence type="ECO:0000256" key="2">
    <source>
        <dbReference type="ARBA" id="ARBA00006019"/>
    </source>
</evidence>
<evidence type="ECO:0000256" key="4">
    <source>
        <dbReference type="ARBA" id="ARBA00022786"/>
    </source>
</evidence>
<gene>
    <name evidence="9" type="primary">CDC53</name>
    <name evidence="9" type="ORF">IWQ62_001414</name>
</gene>
<dbReference type="PROSITE" id="PS50069">
    <property type="entry name" value="CULLIN_2"/>
    <property type="match status" value="1"/>
</dbReference>
<evidence type="ECO:0000256" key="6">
    <source>
        <dbReference type="PROSITE-ProRule" id="PRU00330"/>
    </source>
</evidence>
<evidence type="ECO:0000256" key="5">
    <source>
        <dbReference type="ARBA" id="ARBA00022843"/>
    </source>
</evidence>